<reference evidence="1 2" key="1">
    <citation type="submission" date="2024-01" db="EMBL/GenBank/DDBJ databases">
        <title>The diversity of rhizobia nodulating Mimosa spp. in eleven states of Brazil covering several biomes is determined by host plant, location, and edaphic factors.</title>
        <authorList>
            <person name="Rouws L."/>
            <person name="Barauna A."/>
            <person name="Beukes C."/>
            <person name="De Faria S.M."/>
            <person name="Gross E."/>
            <person name="Dos Reis Junior F.B."/>
            <person name="Simon M."/>
            <person name="Maluk M."/>
            <person name="Odee D.W."/>
            <person name="Kenicer G."/>
            <person name="Young J.P.W."/>
            <person name="Reis V.M."/>
            <person name="Zilli J."/>
            <person name="James E.K."/>
        </authorList>
    </citation>
    <scope>NUCLEOTIDE SEQUENCE [LARGE SCALE GENOMIC DNA]</scope>
    <source>
        <strain evidence="1 2">JPY164</strain>
    </source>
</reference>
<sequence length="98" mass="10869">MFDPGIFWDAFAAVGMLKTAYVDGMPGSVQVGFVAPDHLELGNQTTAAEYQIEYQAHDLPDLARGSLLSIDDVRYRVLRPPRRQHDGFFMVADLGIAK</sequence>
<gene>
    <name evidence="1" type="ORF">VSR33_20480</name>
</gene>
<keyword evidence="2" id="KW-1185">Reference proteome</keyword>
<dbReference type="Proteomes" id="UP001390669">
    <property type="component" value="Unassembled WGS sequence"/>
</dbReference>
<dbReference type="InterPro" id="IPR008018">
    <property type="entry name" value="Phage_tail_attach_FII"/>
</dbReference>
<organism evidence="1 2">
    <name type="scientific">Paraburkholderia guartelaensis</name>
    <dbReference type="NCBI Taxonomy" id="2546446"/>
    <lineage>
        <taxon>Bacteria</taxon>
        <taxon>Pseudomonadati</taxon>
        <taxon>Pseudomonadota</taxon>
        <taxon>Betaproteobacteria</taxon>
        <taxon>Burkholderiales</taxon>
        <taxon>Burkholderiaceae</taxon>
        <taxon>Paraburkholderia</taxon>
    </lineage>
</organism>
<name>A0ABU9SFV2_9BURK</name>
<protein>
    <recommendedName>
        <fullName evidence="3">Head-tail adaptor protein</fullName>
    </recommendedName>
</protein>
<evidence type="ECO:0000313" key="1">
    <source>
        <dbReference type="EMBL" id="MEM5449857.1"/>
    </source>
</evidence>
<dbReference type="RefSeq" id="WP_406952831.1">
    <property type="nucleotide sequence ID" value="NZ_JAYMRW010000008.1"/>
</dbReference>
<comment type="caution">
    <text evidence="1">The sequence shown here is derived from an EMBL/GenBank/DDBJ whole genome shotgun (WGS) entry which is preliminary data.</text>
</comment>
<evidence type="ECO:0000313" key="2">
    <source>
        <dbReference type="Proteomes" id="UP001390669"/>
    </source>
</evidence>
<proteinExistence type="predicted"/>
<accession>A0ABU9SFV2</accession>
<dbReference type="EMBL" id="JAYMRW010000008">
    <property type="protein sequence ID" value="MEM5449857.1"/>
    <property type="molecule type" value="Genomic_DNA"/>
</dbReference>
<dbReference type="Pfam" id="PF05354">
    <property type="entry name" value="Phage_attach"/>
    <property type="match status" value="1"/>
</dbReference>
<evidence type="ECO:0008006" key="3">
    <source>
        <dbReference type="Google" id="ProtNLM"/>
    </source>
</evidence>